<dbReference type="InterPro" id="IPR002942">
    <property type="entry name" value="S4_RNA-bd"/>
</dbReference>
<evidence type="ECO:0000256" key="1">
    <source>
        <dbReference type="ARBA" id="ARBA00008348"/>
    </source>
</evidence>
<comment type="similarity">
    <text evidence="1 7">Belongs to the pseudouridine synthase RsuA family.</text>
</comment>
<feature type="domain" description="RNA-binding S4" evidence="8">
    <location>
        <begin position="26"/>
        <end position="86"/>
    </location>
</feature>
<dbReference type="NCBIfam" id="TIGR00093">
    <property type="entry name" value="pseudouridine synthase"/>
    <property type="match status" value="1"/>
</dbReference>
<dbReference type="InterPro" id="IPR042092">
    <property type="entry name" value="PsdUridine_s_RsuA/RluB/E/F_cat"/>
</dbReference>
<dbReference type="EMBL" id="FR687359">
    <property type="protein sequence ID" value="CBW74103.1"/>
    <property type="molecule type" value="Genomic_DNA"/>
</dbReference>
<dbReference type="PANTHER" id="PTHR47683:SF4">
    <property type="entry name" value="PSEUDOURIDINE SYNTHASE"/>
    <property type="match status" value="1"/>
</dbReference>
<dbReference type="KEGG" id="brh:RBRH_03164"/>
<dbReference type="Gene3D" id="3.30.70.580">
    <property type="entry name" value="Pseudouridine synthase I, catalytic domain, N-terminal subdomain"/>
    <property type="match status" value="1"/>
</dbReference>
<dbReference type="GO" id="GO:0000455">
    <property type="term" value="P:enzyme-directed rRNA pseudouridine synthesis"/>
    <property type="evidence" value="ECO:0007669"/>
    <property type="project" value="UniProtKB-ARBA"/>
</dbReference>
<dbReference type="CDD" id="cd00165">
    <property type="entry name" value="S4"/>
    <property type="match status" value="1"/>
</dbReference>
<dbReference type="InterPro" id="IPR020094">
    <property type="entry name" value="TruA/RsuA/RluB/E/F_N"/>
</dbReference>
<evidence type="ECO:0000259" key="8">
    <source>
        <dbReference type="SMART" id="SM00363"/>
    </source>
</evidence>
<evidence type="ECO:0000313" key="9">
    <source>
        <dbReference type="EMBL" id="CBW74103.1"/>
    </source>
</evidence>
<proteinExistence type="inferred from homology"/>
<dbReference type="PROSITE" id="PS01149">
    <property type="entry name" value="PSI_RSU"/>
    <property type="match status" value="1"/>
</dbReference>
<dbReference type="Gene3D" id="3.30.70.1560">
    <property type="entry name" value="Alpha-L RNA-binding motif"/>
    <property type="match status" value="1"/>
</dbReference>
<dbReference type="InterPro" id="IPR020103">
    <property type="entry name" value="PsdUridine_synth_cat_dom_sf"/>
</dbReference>
<evidence type="ECO:0000256" key="6">
    <source>
        <dbReference type="PROSITE-ProRule" id="PRU00182"/>
    </source>
</evidence>
<dbReference type="Pfam" id="PF01479">
    <property type="entry name" value="S4"/>
    <property type="match status" value="1"/>
</dbReference>
<dbReference type="SMART" id="SM00363">
    <property type="entry name" value="S4"/>
    <property type="match status" value="1"/>
</dbReference>
<evidence type="ECO:0000256" key="4">
    <source>
        <dbReference type="ARBA" id="ARBA00036749"/>
    </source>
</evidence>
<dbReference type="InterPro" id="IPR000748">
    <property type="entry name" value="PsdUridine_synth_RsuA/RluB/E/F"/>
</dbReference>
<evidence type="ECO:0000313" key="10">
    <source>
        <dbReference type="Proteomes" id="UP000007437"/>
    </source>
</evidence>
<keyword evidence="3 7" id="KW-0413">Isomerase</keyword>
<keyword evidence="9" id="KW-0456">Lyase</keyword>
<name>E5AN22_MYCRK</name>
<dbReference type="SUPFAM" id="SSF55120">
    <property type="entry name" value="Pseudouridine synthase"/>
    <property type="match status" value="1"/>
</dbReference>
<comment type="catalytic activity">
    <reaction evidence="4">
        <text>uridine(516) in 16S rRNA = pseudouridine(516) in 16S rRNA</text>
        <dbReference type="Rhea" id="RHEA:38867"/>
        <dbReference type="Rhea" id="RHEA-COMP:10089"/>
        <dbReference type="Rhea" id="RHEA-COMP:10090"/>
        <dbReference type="ChEBI" id="CHEBI:65314"/>
        <dbReference type="ChEBI" id="CHEBI:65315"/>
        <dbReference type="EC" id="5.4.99.19"/>
    </reaction>
</comment>
<dbReference type="EC" id="5.4.99.-" evidence="7"/>
<keyword evidence="2 6" id="KW-0694">RNA-binding</keyword>
<dbReference type="SUPFAM" id="SSF55174">
    <property type="entry name" value="Alpha-L RNA-binding motif"/>
    <property type="match status" value="1"/>
</dbReference>
<dbReference type="CDD" id="cd02553">
    <property type="entry name" value="PseudoU_synth_RsuA"/>
    <property type="match status" value="1"/>
</dbReference>
<dbReference type="FunFam" id="3.30.70.1560:FF:000001">
    <property type="entry name" value="Pseudouridine synthase"/>
    <property type="match status" value="1"/>
</dbReference>
<dbReference type="eggNOG" id="COG1187">
    <property type="taxonomic scope" value="Bacteria"/>
</dbReference>
<dbReference type="Proteomes" id="UP000007437">
    <property type="component" value="Chromosome"/>
</dbReference>
<dbReference type="GO" id="GO:0016829">
    <property type="term" value="F:lyase activity"/>
    <property type="evidence" value="ECO:0007669"/>
    <property type="project" value="UniProtKB-KW"/>
</dbReference>
<dbReference type="GO" id="GO:0160136">
    <property type="term" value="F:16S rRNA pseudouridine(516) synthase activity"/>
    <property type="evidence" value="ECO:0007669"/>
    <property type="project" value="UniProtKB-EC"/>
</dbReference>
<gene>
    <name evidence="9" type="ordered locus">RBRH_03164</name>
</gene>
<evidence type="ECO:0000256" key="3">
    <source>
        <dbReference type="ARBA" id="ARBA00023235"/>
    </source>
</evidence>
<protein>
    <recommendedName>
        <fullName evidence="7">Pseudouridine synthase</fullName>
        <ecNumber evidence="7">5.4.99.-</ecNumber>
    </recommendedName>
</protein>
<dbReference type="InterPro" id="IPR006145">
    <property type="entry name" value="PsdUridine_synth_RsuA/RluA"/>
</dbReference>
<dbReference type="GO" id="GO:0003723">
    <property type="term" value="F:RNA binding"/>
    <property type="evidence" value="ECO:0007669"/>
    <property type="project" value="UniProtKB-KW"/>
</dbReference>
<dbReference type="PANTHER" id="PTHR47683">
    <property type="entry name" value="PSEUDOURIDINE SYNTHASE FAMILY PROTEIN-RELATED"/>
    <property type="match status" value="1"/>
</dbReference>
<dbReference type="InterPro" id="IPR050343">
    <property type="entry name" value="RsuA_PseudoU_synthase"/>
</dbReference>
<sequence length="258" mass="28564">MPTHTITGAAYTNRVATMALLEFQRMNLENILFSQGFGSRRECRALVIRGAVTIGEQRCDDPDAVFEPAGLVFHVDGVRWAYRHQAYLVLHKPPGYECSHAPQHHPSVYSLLPPALITRGVQCVGRLDADTTGLLLLSDDGAFIHRLSSPKHKIPKTYVATTRHPVRDAQLDALRQGVQLHGEPAVSVARSARLRDEHTIELVLTEGKYHQVKRMIAAAGNRVEQLHREAIGALVLPAALAPGQWWWLEADELGMLTG</sequence>
<dbReference type="PROSITE" id="PS50889">
    <property type="entry name" value="S4"/>
    <property type="match status" value="1"/>
</dbReference>
<evidence type="ECO:0000256" key="2">
    <source>
        <dbReference type="ARBA" id="ARBA00022884"/>
    </source>
</evidence>
<dbReference type="GO" id="GO:0005829">
    <property type="term" value="C:cytosol"/>
    <property type="evidence" value="ECO:0007669"/>
    <property type="project" value="UniProtKB-ARBA"/>
</dbReference>
<dbReference type="STRING" id="882378.RBRH_03164"/>
<organism evidence="9 10">
    <name type="scientific">Mycetohabitans rhizoxinica (strain DSM 19002 / CIP 109453 / HKI 454)</name>
    <name type="common">Paraburkholderia rhizoxinica</name>
    <dbReference type="NCBI Taxonomy" id="882378"/>
    <lineage>
        <taxon>Bacteria</taxon>
        <taxon>Pseudomonadati</taxon>
        <taxon>Pseudomonadota</taxon>
        <taxon>Betaproteobacteria</taxon>
        <taxon>Burkholderiales</taxon>
        <taxon>Burkholderiaceae</taxon>
        <taxon>Mycetohabitans</taxon>
    </lineage>
</organism>
<comment type="function">
    <text evidence="5">Responsible for synthesis of pseudouridine from uracil-516 in 16S ribosomal RNA.</text>
</comment>
<evidence type="ECO:0000256" key="7">
    <source>
        <dbReference type="RuleBase" id="RU003887"/>
    </source>
</evidence>
<reference evidence="9 10" key="1">
    <citation type="journal article" date="2011" name="J. Bacteriol.">
        <title>Complete genome sequence of Burkholderia rhizoxinica, an endosymbiont of Rhizopus microsporus.</title>
        <authorList>
            <person name="Lackner G."/>
            <person name="Moebius N."/>
            <person name="Partida-Martinez L."/>
            <person name="Hertweck C."/>
        </authorList>
    </citation>
    <scope>NUCLEOTIDE SEQUENCE [LARGE SCALE GENOMIC DNA]</scope>
    <source>
        <strain evidence="10">DSM 19002 / CIP 109453 / HKI 454</strain>
    </source>
</reference>
<evidence type="ECO:0000256" key="5">
    <source>
        <dbReference type="ARBA" id="ARBA00037590"/>
    </source>
</evidence>
<dbReference type="HOGENOM" id="CLU_024979_1_2_4"/>
<dbReference type="Pfam" id="PF00849">
    <property type="entry name" value="PseudoU_synth_2"/>
    <property type="match status" value="1"/>
</dbReference>
<dbReference type="InterPro" id="IPR018496">
    <property type="entry name" value="PsdUridine_synth_RsuA/RluB_CS"/>
</dbReference>
<dbReference type="AlphaFoldDB" id="E5AN22"/>
<accession>E5AN22</accession>